<reference evidence="5 6" key="1">
    <citation type="submission" date="2024-03" db="EMBL/GenBank/DDBJ databases">
        <title>Human intestinal bacterial collection.</title>
        <authorList>
            <person name="Pauvert C."/>
            <person name="Hitch T.C.A."/>
            <person name="Clavel T."/>
        </authorList>
    </citation>
    <scope>NUCLEOTIDE SEQUENCE [LARGE SCALE GENOMIC DNA]</scope>
    <source>
        <strain evidence="5 6">CLA-AP-H34</strain>
    </source>
</reference>
<evidence type="ECO:0000259" key="4">
    <source>
        <dbReference type="PROSITE" id="PS50995"/>
    </source>
</evidence>
<evidence type="ECO:0000256" key="3">
    <source>
        <dbReference type="ARBA" id="ARBA00023163"/>
    </source>
</evidence>
<gene>
    <name evidence="5" type="ORF">WMO45_04600</name>
</gene>
<evidence type="ECO:0000313" key="5">
    <source>
        <dbReference type="EMBL" id="MEQ2455793.1"/>
    </source>
</evidence>
<dbReference type="Pfam" id="PF12802">
    <property type="entry name" value="MarR_2"/>
    <property type="match status" value="1"/>
</dbReference>
<evidence type="ECO:0000256" key="1">
    <source>
        <dbReference type="ARBA" id="ARBA00023015"/>
    </source>
</evidence>
<dbReference type="SMART" id="SM00347">
    <property type="entry name" value="HTH_MARR"/>
    <property type="match status" value="1"/>
</dbReference>
<dbReference type="EMBL" id="JBBMFT010000002">
    <property type="protein sequence ID" value="MEQ2455793.1"/>
    <property type="molecule type" value="Genomic_DNA"/>
</dbReference>
<dbReference type="InterPro" id="IPR036388">
    <property type="entry name" value="WH-like_DNA-bd_sf"/>
</dbReference>
<feature type="domain" description="HTH marR-type" evidence="4">
    <location>
        <begin position="1"/>
        <end position="134"/>
    </location>
</feature>
<keyword evidence="3" id="KW-0804">Transcription</keyword>
<keyword evidence="1" id="KW-0805">Transcription regulation</keyword>
<dbReference type="InterPro" id="IPR023187">
    <property type="entry name" value="Tscrpt_reg_MarR-type_CS"/>
</dbReference>
<comment type="caution">
    <text evidence="5">The sequence shown here is derived from an EMBL/GenBank/DDBJ whole genome shotgun (WGS) entry which is preliminary data.</text>
</comment>
<dbReference type="PROSITE" id="PS50995">
    <property type="entry name" value="HTH_MARR_2"/>
    <property type="match status" value="1"/>
</dbReference>
<name>A0ABV1EMH2_9FIRM</name>
<dbReference type="PANTHER" id="PTHR42756:SF1">
    <property type="entry name" value="TRANSCRIPTIONAL REPRESSOR OF EMRAB OPERON"/>
    <property type="match status" value="1"/>
</dbReference>
<evidence type="ECO:0000313" key="6">
    <source>
        <dbReference type="Proteomes" id="UP001440599"/>
    </source>
</evidence>
<keyword evidence="6" id="KW-1185">Reference proteome</keyword>
<dbReference type="PROSITE" id="PS01117">
    <property type="entry name" value="HTH_MARR_1"/>
    <property type="match status" value="1"/>
</dbReference>
<protein>
    <submittedName>
        <fullName evidence="5">MarR family transcriptional regulator</fullName>
    </submittedName>
</protein>
<dbReference type="PANTHER" id="PTHR42756">
    <property type="entry name" value="TRANSCRIPTIONAL REGULATOR, MARR"/>
    <property type="match status" value="1"/>
</dbReference>
<organism evidence="5 6">
    <name type="scientific">Flavonifractor hominis</name>
    <dbReference type="NCBI Taxonomy" id="3133178"/>
    <lineage>
        <taxon>Bacteria</taxon>
        <taxon>Bacillati</taxon>
        <taxon>Bacillota</taxon>
        <taxon>Clostridia</taxon>
        <taxon>Eubacteriales</taxon>
        <taxon>Oscillospiraceae</taxon>
        <taxon>Flavonifractor</taxon>
    </lineage>
</organism>
<dbReference type="InterPro" id="IPR036390">
    <property type="entry name" value="WH_DNA-bd_sf"/>
</dbReference>
<evidence type="ECO:0000256" key="2">
    <source>
        <dbReference type="ARBA" id="ARBA00023125"/>
    </source>
</evidence>
<keyword evidence="2" id="KW-0238">DNA-binding</keyword>
<dbReference type="RefSeq" id="WP_349139393.1">
    <property type="nucleotide sequence ID" value="NZ_JBBMFT010000002.1"/>
</dbReference>
<dbReference type="SUPFAM" id="SSF46785">
    <property type="entry name" value="Winged helix' DNA-binding domain"/>
    <property type="match status" value="1"/>
</dbReference>
<dbReference type="InterPro" id="IPR000835">
    <property type="entry name" value="HTH_MarR-typ"/>
</dbReference>
<accession>A0ABV1EMH2</accession>
<dbReference type="Gene3D" id="1.10.10.10">
    <property type="entry name" value="Winged helix-like DNA-binding domain superfamily/Winged helix DNA-binding domain"/>
    <property type="match status" value="1"/>
</dbReference>
<dbReference type="Proteomes" id="UP001440599">
    <property type="component" value="Unassembled WGS sequence"/>
</dbReference>
<sequence length="143" mass="16291">MDRSFHYLLMATQGLFQRQVMAELAGAGLTAGQPKVLDYLGLHDGSVQKDIALGCQIDPATLTGLLNRMEEKGLIQRRTEDGNRRSLHVYLTQLGWEKQREVRRTLDQLEQRVLSGLDEKQRAYLLEGLLRVCKELIDVEVLQ</sequence>
<proteinExistence type="predicted"/>